<dbReference type="InterPro" id="IPR001170">
    <property type="entry name" value="ANPR/GUC"/>
</dbReference>
<evidence type="ECO:0000256" key="2">
    <source>
        <dbReference type="ARBA" id="ARBA00004167"/>
    </source>
</evidence>
<protein>
    <submittedName>
        <fullName evidence="9">Uncharacterized protein</fullName>
    </submittedName>
</protein>
<evidence type="ECO:0000256" key="1">
    <source>
        <dbReference type="ARBA" id="ARBA00001436"/>
    </source>
</evidence>
<evidence type="ECO:0000256" key="6">
    <source>
        <dbReference type="ARBA" id="ARBA00023180"/>
    </source>
</evidence>
<proteinExistence type="predicted"/>
<keyword evidence="8" id="KW-0812">Transmembrane</keyword>
<sequence length="157" mass="17580">MLQRYSRTTLTLAGITGTVSIDANGDRNADYSLLDLRPETGSFEVVGNYFGTTKQYTPLPGKKILWAGGRVEPPPDVPKCGFDGSKCPKKKPFPEYGIVTIVLVPILAVVLLTTLIVYRRYKQEAELAAMNWRVRWDDILFSGPSRGDRRSEKRNSQ</sequence>
<keyword evidence="3" id="KW-0732">Signal</keyword>
<evidence type="ECO:0000256" key="8">
    <source>
        <dbReference type="SAM" id="Phobius"/>
    </source>
</evidence>
<dbReference type="SUPFAM" id="SSF53822">
    <property type="entry name" value="Periplasmic binding protein-like I"/>
    <property type="match status" value="1"/>
</dbReference>
<evidence type="ECO:0000256" key="4">
    <source>
        <dbReference type="ARBA" id="ARBA00022741"/>
    </source>
</evidence>
<evidence type="ECO:0000256" key="3">
    <source>
        <dbReference type="ARBA" id="ARBA00022729"/>
    </source>
</evidence>
<dbReference type="GO" id="GO:0005886">
    <property type="term" value="C:plasma membrane"/>
    <property type="evidence" value="ECO:0007669"/>
    <property type="project" value="TreeGrafter"/>
</dbReference>
<keyword evidence="7" id="KW-0456">Lyase</keyword>
<keyword evidence="4" id="KW-0547">Nucleotide-binding</keyword>
<accession>A0AAE0Z4B1</accession>
<dbReference type="Gene3D" id="3.40.50.2300">
    <property type="match status" value="1"/>
</dbReference>
<keyword evidence="5" id="KW-0675">Receptor</keyword>
<comment type="catalytic activity">
    <reaction evidence="1">
        <text>GTP = 3',5'-cyclic GMP + diphosphate</text>
        <dbReference type="Rhea" id="RHEA:13665"/>
        <dbReference type="ChEBI" id="CHEBI:33019"/>
        <dbReference type="ChEBI" id="CHEBI:37565"/>
        <dbReference type="ChEBI" id="CHEBI:57746"/>
        <dbReference type="EC" id="4.6.1.2"/>
    </reaction>
</comment>
<dbReference type="GO" id="GO:0004383">
    <property type="term" value="F:guanylate cyclase activity"/>
    <property type="evidence" value="ECO:0007669"/>
    <property type="project" value="UniProtKB-EC"/>
</dbReference>
<dbReference type="AlphaFoldDB" id="A0AAE0Z4B1"/>
<keyword evidence="6" id="KW-0325">Glycoprotein</keyword>
<keyword evidence="8" id="KW-0472">Membrane</keyword>
<dbReference type="FunFam" id="3.40.50.2300:FF:000371">
    <property type="entry name" value="Guanylate cyclase"/>
    <property type="match status" value="1"/>
</dbReference>
<dbReference type="InterPro" id="IPR050401">
    <property type="entry name" value="Cyclic_nucleotide_synthase"/>
</dbReference>
<name>A0AAE0Z4B1_9GAST</name>
<dbReference type="GO" id="GO:0007168">
    <property type="term" value="P:receptor guanylyl cyclase signaling pathway"/>
    <property type="evidence" value="ECO:0007669"/>
    <property type="project" value="TreeGrafter"/>
</dbReference>
<evidence type="ECO:0000256" key="5">
    <source>
        <dbReference type="ARBA" id="ARBA00023170"/>
    </source>
</evidence>
<evidence type="ECO:0000313" key="10">
    <source>
        <dbReference type="Proteomes" id="UP001283361"/>
    </source>
</evidence>
<organism evidence="9 10">
    <name type="scientific">Elysia crispata</name>
    <name type="common">lettuce slug</name>
    <dbReference type="NCBI Taxonomy" id="231223"/>
    <lineage>
        <taxon>Eukaryota</taxon>
        <taxon>Metazoa</taxon>
        <taxon>Spiralia</taxon>
        <taxon>Lophotrochozoa</taxon>
        <taxon>Mollusca</taxon>
        <taxon>Gastropoda</taxon>
        <taxon>Heterobranchia</taxon>
        <taxon>Euthyneura</taxon>
        <taxon>Panpulmonata</taxon>
        <taxon>Sacoglossa</taxon>
        <taxon>Placobranchoidea</taxon>
        <taxon>Plakobranchidae</taxon>
        <taxon>Elysia</taxon>
    </lineage>
</organism>
<evidence type="ECO:0000313" key="9">
    <source>
        <dbReference type="EMBL" id="KAK3762528.1"/>
    </source>
</evidence>
<feature type="transmembrane region" description="Helical" evidence="8">
    <location>
        <begin position="96"/>
        <end position="118"/>
    </location>
</feature>
<keyword evidence="10" id="KW-1185">Reference proteome</keyword>
<keyword evidence="8" id="KW-1133">Transmembrane helix</keyword>
<comment type="caution">
    <text evidence="9">The sequence shown here is derived from an EMBL/GenBank/DDBJ whole genome shotgun (WGS) entry which is preliminary data.</text>
</comment>
<evidence type="ECO:0000256" key="7">
    <source>
        <dbReference type="ARBA" id="ARBA00023239"/>
    </source>
</evidence>
<dbReference type="GO" id="GO:0001653">
    <property type="term" value="F:peptide receptor activity"/>
    <property type="evidence" value="ECO:0007669"/>
    <property type="project" value="TreeGrafter"/>
</dbReference>
<dbReference type="PANTHER" id="PTHR11920:SF494">
    <property type="entry name" value="ATRIAL NATRIURETIC PEPTIDE RECEPTOR 2"/>
    <property type="match status" value="1"/>
</dbReference>
<dbReference type="GO" id="GO:0000166">
    <property type="term" value="F:nucleotide binding"/>
    <property type="evidence" value="ECO:0007669"/>
    <property type="project" value="UniProtKB-KW"/>
</dbReference>
<dbReference type="Proteomes" id="UP001283361">
    <property type="component" value="Unassembled WGS sequence"/>
</dbReference>
<reference evidence="9" key="1">
    <citation type="journal article" date="2023" name="G3 (Bethesda)">
        <title>A reference genome for the long-term kleptoplast-retaining sea slug Elysia crispata morphotype clarki.</title>
        <authorList>
            <person name="Eastman K.E."/>
            <person name="Pendleton A.L."/>
            <person name="Shaikh M.A."/>
            <person name="Suttiyut T."/>
            <person name="Ogas R."/>
            <person name="Tomko P."/>
            <person name="Gavelis G."/>
            <person name="Widhalm J.R."/>
            <person name="Wisecaver J.H."/>
        </authorList>
    </citation>
    <scope>NUCLEOTIDE SEQUENCE</scope>
    <source>
        <strain evidence="9">ECLA1</strain>
    </source>
</reference>
<dbReference type="GO" id="GO:0004016">
    <property type="term" value="F:adenylate cyclase activity"/>
    <property type="evidence" value="ECO:0007669"/>
    <property type="project" value="TreeGrafter"/>
</dbReference>
<dbReference type="PRINTS" id="PR00255">
    <property type="entry name" value="NATPEPTIDER"/>
</dbReference>
<feature type="non-terminal residue" evidence="9">
    <location>
        <position position="1"/>
    </location>
</feature>
<dbReference type="InterPro" id="IPR028082">
    <property type="entry name" value="Peripla_BP_I"/>
</dbReference>
<comment type="subcellular location">
    <subcellularLocation>
        <location evidence="2">Membrane</location>
        <topology evidence="2">Single-pass membrane protein</topology>
    </subcellularLocation>
</comment>
<gene>
    <name evidence="9" type="ORF">RRG08_005587</name>
</gene>
<dbReference type="PANTHER" id="PTHR11920">
    <property type="entry name" value="GUANYLYL CYCLASE"/>
    <property type="match status" value="1"/>
</dbReference>
<dbReference type="EMBL" id="JAWDGP010004699">
    <property type="protein sequence ID" value="KAK3762528.1"/>
    <property type="molecule type" value="Genomic_DNA"/>
</dbReference>